<gene>
    <name evidence="1" type="ORF">H9S92_12790</name>
</gene>
<comment type="caution">
    <text evidence="1">The sequence shown here is derived from an EMBL/GenBank/DDBJ whole genome shotgun (WGS) entry which is preliminary data.</text>
</comment>
<dbReference type="AlphaFoldDB" id="A0A923T8Z1"/>
<proteinExistence type="predicted"/>
<dbReference type="EMBL" id="JACSIT010000117">
    <property type="protein sequence ID" value="MBC6995049.1"/>
    <property type="molecule type" value="Genomic_DNA"/>
</dbReference>
<name>A0A923T8Z1_9BACT</name>
<sequence length="270" mass="31101">MIIHFITDGGTNLAKALSTKGFDVVSDCTHILMNAVKKLLGTDASLSQLHADVGQLRRRLILTEFGYLLPPSLRDKDRFIRIFTLGKWINRIDRWWPKLSQTAREHLHFLEQARPRIQCMNELRTVVEKAATLLKGSGLSTATRRRWDEYVKECRQKTDRAPEVDTLLNTITDYFENHAELIDRHGRLLCCTDIIESTFGRYKNKGGTPTISADVLAIPLYSVTITPQFVQNALVSTPYKVVHRWEQQRTCENRYAQLRRMEQELESDAA</sequence>
<evidence type="ECO:0000313" key="2">
    <source>
        <dbReference type="Proteomes" id="UP000650081"/>
    </source>
</evidence>
<protein>
    <submittedName>
        <fullName evidence="1">Uncharacterized protein</fullName>
    </submittedName>
</protein>
<evidence type="ECO:0000313" key="1">
    <source>
        <dbReference type="EMBL" id="MBC6995049.1"/>
    </source>
</evidence>
<dbReference type="RefSeq" id="WP_187467102.1">
    <property type="nucleotide sequence ID" value="NZ_JACSIT010000117.1"/>
</dbReference>
<organism evidence="1 2">
    <name type="scientific">Neolewinella lacunae</name>
    <dbReference type="NCBI Taxonomy" id="1517758"/>
    <lineage>
        <taxon>Bacteria</taxon>
        <taxon>Pseudomonadati</taxon>
        <taxon>Bacteroidota</taxon>
        <taxon>Saprospiria</taxon>
        <taxon>Saprospirales</taxon>
        <taxon>Lewinellaceae</taxon>
        <taxon>Neolewinella</taxon>
    </lineage>
</organism>
<keyword evidence="2" id="KW-1185">Reference proteome</keyword>
<reference evidence="1" key="1">
    <citation type="submission" date="2020-08" db="EMBL/GenBank/DDBJ databases">
        <title>Lewinella bacteria from marine environments.</title>
        <authorList>
            <person name="Zhong Y."/>
        </authorList>
    </citation>
    <scope>NUCLEOTIDE SEQUENCE</scope>
    <source>
        <strain evidence="1">KCTC 42187</strain>
    </source>
</reference>
<accession>A0A923T8Z1</accession>
<dbReference type="Proteomes" id="UP000650081">
    <property type="component" value="Unassembled WGS sequence"/>
</dbReference>